<dbReference type="PANTHER" id="PTHR43798">
    <property type="entry name" value="MONOACYLGLYCEROL LIPASE"/>
    <property type="match status" value="1"/>
</dbReference>
<feature type="domain" description="AB hydrolase-1" evidence="2">
    <location>
        <begin position="85"/>
        <end position="344"/>
    </location>
</feature>
<dbReference type="Pfam" id="PF00561">
    <property type="entry name" value="Abhydrolase_1"/>
    <property type="match status" value="1"/>
</dbReference>
<dbReference type="InterPro" id="IPR000073">
    <property type="entry name" value="AB_hydrolase_1"/>
</dbReference>
<dbReference type="AlphaFoldDB" id="A0A7S3E7R2"/>
<dbReference type="SUPFAM" id="SSF53474">
    <property type="entry name" value="alpha/beta-Hydrolases"/>
    <property type="match status" value="1"/>
</dbReference>
<evidence type="ECO:0000259" key="2">
    <source>
        <dbReference type="Pfam" id="PF00561"/>
    </source>
</evidence>
<reference evidence="3" key="1">
    <citation type="submission" date="2021-01" db="EMBL/GenBank/DDBJ databases">
        <authorList>
            <person name="Corre E."/>
            <person name="Pelletier E."/>
            <person name="Niang G."/>
            <person name="Scheremetjew M."/>
            <person name="Finn R."/>
            <person name="Kale V."/>
            <person name="Holt S."/>
            <person name="Cochrane G."/>
            <person name="Meng A."/>
            <person name="Brown T."/>
            <person name="Cohen L."/>
        </authorList>
    </citation>
    <scope>NUCLEOTIDE SEQUENCE</scope>
    <source>
        <strain evidence="3">CCMP 769</strain>
    </source>
</reference>
<keyword evidence="1" id="KW-1133">Transmembrane helix</keyword>
<gene>
    <name evidence="3" type="ORF">RMAR00112_LOCUS1994</name>
</gene>
<keyword evidence="1" id="KW-0472">Membrane</keyword>
<keyword evidence="1" id="KW-0812">Transmembrane</keyword>
<accession>A0A7S3E7R2</accession>
<sequence length="365" mass="40770">MSGEVGEDGGVIAALKALPKAAKITLAAGSVIGSSLALAGLFESFIRFMEERRFKPPGKFLETSKGAVHYVYRKCTSESESKDRPILILDAGLGCWSLVFRTLLDEFAEITDVLALDRYGYGHSSYVNDGSNRIVDHVENLETILKLLEVDQPILFLAHSLAGVCATYFALKNKPKMAGVIYIDAMNSGAAELMAERMPPTRNASKTGHLGKFLSHVGCLRLLTYLGKLPTVGAYARELLPELVRTTTKWEWFSSFKMDFESCMECYGLVENQRTAKLVHESEGCLDEIPVTILIPDFYFHNNVIDGRTLEKLSQTHKRATKFSSDSKFVLVEDCSHFVMWDKPEVVLDTVLDVMSRYEKSVRNR</sequence>
<dbReference type="InterPro" id="IPR029058">
    <property type="entry name" value="AB_hydrolase_fold"/>
</dbReference>
<dbReference type="InterPro" id="IPR050266">
    <property type="entry name" value="AB_hydrolase_sf"/>
</dbReference>
<dbReference type="PANTHER" id="PTHR43798:SF33">
    <property type="entry name" value="HYDROLASE, PUTATIVE (AFU_ORTHOLOGUE AFUA_2G14860)-RELATED"/>
    <property type="match status" value="1"/>
</dbReference>
<organism evidence="3">
    <name type="scientific">Rhodosorus marinus</name>
    <dbReference type="NCBI Taxonomy" id="101924"/>
    <lineage>
        <taxon>Eukaryota</taxon>
        <taxon>Rhodophyta</taxon>
        <taxon>Stylonematophyceae</taxon>
        <taxon>Stylonematales</taxon>
        <taxon>Stylonemataceae</taxon>
        <taxon>Rhodosorus</taxon>
    </lineage>
</organism>
<dbReference type="GO" id="GO:0016020">
    <property type="term" value="C:membrane"/>
    <property type="evidence" value="ECO:0007669"/>
    <property type="project" value="TreeGrafter"/>
</dbReference>
<evidence type="ECO:0000256" key="1">
    <source>
        <dbReference type="SAM" id="Phobius"/>
    </source>
</evidence>
<evidence type="ECO:0000313" key="3">
    <source>
        <dbReference type="EMBL" id="CAE0034052.1"/>
    </source>
</evidence>
<dbReference type="Gene3D" id="3.40.50.1820">
    <property type="entry name" value="alpha/beta hydrolase"/>
    <property type="match status" value="1"/>
</dbReference>
<dbReference type="EMBL" id="HBHW01002499">
    <property type="protein sequence ID" value="CAE0034052.1"/>
    <property type="molecule type" value="Transcribed_RNA"/>
</dbReference>
<feature type="transmembrane region" description="Helical" evidence="1">
    <location>
        <begin position="24"/>
        <end position="46"/>
    </location>
</feature>
<name>A0A7S3E7R2_9RHOD</name>
<proteinExistence type="predicted"/>
<protein>
    <recommendedName>
        <fullName evidence="2">AB hydrolase-1 domain-containing protein</fullName>
    </recommendedName>
</protein>